<feature type="region of interest" description="Disordered" evidence="7">
    <location>
        <begin position="691"/>
        <end position="710"/>
    </location>
</feature>
<dbReference type="GO" id="GO:0005634">
    <property type="term" value="C:nucleus"/>
    <property type="evidence" value="ECO:0007669"/>
    <property type="project" value="UniProtKB-SubCell"/>
</dbReference>
<dbReference type="GO" id="GO:0000776">
    <property type="term" value="C:kinetochore"/>
    <property type="evidence" value="ECO:0007669"/>
    <property type="project" value="InterPro"/>
</dbReference>
<dbReference type="CDD" id="cd06993">
    <property type="entry name" value="cupin_CENP-C_C"/>
    <property type="match status" value="1"/>
</dbReference>
<evidence type="ECO:0000313" key="11">
    <source>
        <dbReference type="Proteomes" id="UP000275385"/>
    </source>
</evidence>
<dbReference type="Proteomes" id="UP000275385">
    <property type="component" value="Unassembled WGS sequence"/>
</dbReference>
<evidence type="ECO:0000259" key="9">
    <source>
        <dbReference type="Pfam" id="PF15624"/>
    </source>
</evidence>
<dbReference type="InterPro" id="IPR028929">
    <property type="entry name" value="Mif2_N"/>
</dbReference>
<feature type="compositionally biased region" description="Low complexity" evidence="7">
    <location>
        <begin position="386"/>
        <end position="396"/>
    </location>
</feature>
<keyword evidence="11" id="KW-1185">Reference proteome</keyword>
<keyword evidence="4" id="KW-0539">Nucleus</keyword>
<feature type="domain" description="Mif2/CENP-C cupin" evidence="8">
    <location>
        <begin position="604"/>
        <end position="688"/>
    </location>
</feature>
<evidence type="ECO:0000256" key="5">
    <source>
        <dbReference type="ARBA" id="ARBA00057947"/>
    </source>
</evidence>
<evidence type="ECO:0000256" key="3">
    <source>
        <dbReference type="ARBA" id="ARBA00023125"/>
    </source>
</evidence>
<dbReference type="Pfam" id="PF11699">
    <property type="entry name" value="CENP-C_C"/>
    <property type="match status" value="1"/>
</dbReference>
<name>A0A420Y4Y3_9PEZI</name>
<dbReference type="GO" id="GO:0051315">
    <property type="term" value="P:attachment of mitotic spindle microtubules to kinetochore"/>
    <property type="evidence" value="ECO:0007669"/>
    <property type="project" value="TreeGrafter"/>
</dbReference>
<dbReference type="OrthoDB" id="1939643at2759"/>
<evidence type="ECO:0000256" key="7">
    <source>
        <dbReference type="SAM" id="MobiDB-lite"/>
    </source>
</evidence>
<dbReference type="PANTHER" id="PTHR16684:SF11">
    <property type="entry name" value="CENTROMERE PROTEIN C"/>
    <property type="match status" value="1"/>
</dbReference>
<feature type="compositionally biased region" description="Basic and acidic residues" evidence="7">
    <location>
        <begin position="251"/>
        <end position="265"/>
    </location>
</feature>
<feature type="region of interest" description="Disordered" evidence="7">
    <location>
        <begin position="1"/>
        <end position="22"/>
    </location>
</feature>
<comment type="function">
    <text evidence="5">Component of the kinetochore, a multiprotein complex that assembles on centromeric DNA and attaches chromosomes to spindle microtubules, mediating chromosome segregation and sister chromatid segregation during meiosis and mitosis. Component of the inner kinetochore constitutive centromere-associated network (CCAN), which serves as a structural platform for outer kinetochore assembly.</text>
</comment>
<feature type="compositionally biased region" description="Polar residues" evidence="7">
    <location>
        <begin position="404"/>
        <end position="413"/>
    </location>
</feature>
<organism evidence="10 11">
    <name type="scientific">Coniochaeta pulveracea</name>
    <dbReference type="NCBI Taxonomy" id="177199"/>
    <lineage>
        <taxon>Eukaryota</taxon>
        <taxon>Fungi</taxon>
        <taxon>Dikarya</taxon>
        <taxon>Ascomycota</taxon>
        <taxon>Pezizomycotina</taxon>
        <taxon>Sordariomycetes</taxon>
        <taxon>Sordariomycetidae</taxon>
        <taxon>Coniochaetales</taxon>
        <taxon>Coniochaetaceae</taxon>
        <taxon>Coniochaeta</taxon>
    </lineage>
</organism>
<dbReference type="InterPro" id="IPR014710">
    <property type="entry name" value="RmlC-like_jellyroll"/>
</dbReference>
<feature type="region of interest" description="Disordered" evidence="7">
    <location>
        <begin position="57"/>
        <end position="443"/>
    </location>
</feature>
<dbReference type="InterPro" id="IPR017956">
    <property type="entry name" value="AT_hook_DNA-bd_motif"/>
</dbReference>
<keyword evidence="3" id="KW-0238">DNA-binding</keyword>
<dbReference type="AlphaFoldDB" id="A0A420Y4Y3"/>
<feature type="region of interest" description="Disordered" evidence="7">
    <location>
        <begin position="507"/>
        <end position="553"/>
    </location>
</feature>
<sequence>MAPRQSVAGRRTQPSQGDNIYELGVQGRKTGVVLRDTGRRDSKGFELLDDIFSSPVRRSPVRTIADGDRAVTAGEREIDEEESDDSSGQDMDIENTATAPDPARLINGMPSSQRNGIKMPLPRARSPLKTHLQSPAHKNPHLPSSSPIRGSIVEHPMRDSFDRSHSAKRRLDFSMSKDRTGSPQPVRRDKAPRSSRPGGRADNARGGDEDEQLAGQGETELVDESMAMIDAGGGEDDVDNVSYADNGNEWRSVDEHEQPLDHDLEVQSPVEEPEPAEEEQEEDPEGELPRLPSPAPKRKRGRPPKTRSPAQQEEEEEDEVPQRASKRRRSNNPVKSPQPASRSLASEPPRAGRPRGRPSLSKQTAIRESEEPKLPKAKRGRPPKTAAASASISASAPTGKPASTKLSKASKQRSPAPAADADTSLAVVPRGPPLPKGRGLLINRRVQVPGEDGIIRTRSGRNSYRPLAFWRNEHVDYDPDATVEDKVSRRQGKLLLPTVKGVVRVEEEDAPATKRRHAYKSSSSRSRSKRNSEDDDVSKHPFFDPVPAEPWESEEGAVVTNTIVWRPEYDWDPPGLDEEVEVAPEQVAVSGQAIETREIRNASFKFAKTLSLPFFGAGVVDLPPGSEKRPKNSRKMYMAFFVYTGKVKVTVNEASFRIGRGGQWFVPRGNTYSIENDYDQPARVFFSQGCEPVQRPEDMEDEAVGQASQV</sequence>
<evidence type="ECO:0000313" key="10">
    <source>
        <dbReference type="EMBL" id="RKU42949.1"/>
    </source>
</evidence>
<comment type="subcellular location">
    <subcellularLocation>
        <location evidence="1">Nucleus</location>
    </subcellularLocation>
</comment>
<dbReference type="STRING" id="177199.A0A420Y4Y3"/>
<dbReference type="FunFam" id="2.60.120.10:FF:000033">
    <property type="entry name" value="Centromere protein C 1"/>
    <property type="match status" value="1"/>
</dbReference>
<dbReference type="PRINTS" id="PR00929">
    <property type="entry name" value="ATHOOK"/>
</dbReference>
<evidence type="ECO:0000256" key="4">
    <source>
        <dbReference type="ARBA" id="ARBA00023242"/>
    </source>
</evidence>
<protein>
    <recommendedName>
        <fullName evidence="6">CENP-C homolog</fullName>
    </recommendedName>
</protein>
<dbReference type="InterPro" id="IPR011051">
    <property type="entry name" value="RmlC_Cupin_sf"/>
</dbReference>
<dbReference type="GO" id="GO:0051455">
    <property type="term" value="P:spindle attachment to meiosis I kinetochore"/>
    <property type="evidence" value="ECO:0007669"/>
    <property type="project" value="TreeGrafter"/>
</dbReference>
<dbReference type="Pfam" id="PF15624">
    <property type="entry name" value="Mif2_N"/>
    <property type="match status" value="1"/>
</dbReference>
<reference evidence="10 11" key="1">
    <citation type="submission" date="2018-08" db="EMBL/GenBank/DDBJ databases">
        <title>Draft genome of the lignicolous fungus Coniochaeta pulveracea.</title>
        <authorList>
            <person name="Borstlap C.J."/>
            <person name="De Witt R.N."/>
            <person name="Botha A."/>
            <person name="Volschenk H."/>
        </authorList>
    </citation>
    <scope>NUCLEOTIDE SEQUENCE [LARGE SCALE GENOMIC DNA]</scope>
    <source>
        <strain evidence="10 11">CAB683</strain>
    </source>
</reference>
<gene>
    <name evidence="10" type="ORF">DL546_005316</name>
</gene>
<dbReference type="GO" id="GO:0019237">
    <property type="term" value="F:centromeric DNA binding"/>
    <property type="evidence" value="ECO:0007669"/>
    <property type="project" value="InterPro"/>
</dbReference>
<dbReference type="SMART" id="SM00384">
    <property type="entry name" value="AT_hook"/>
    <property type="match status" value="3"/>
</dbReference>
<comment type="caution">
    <text evidence="10">The sequence shown here is derived from an EMBL/GenBank/DDBJ whole genome shotgun (WGS) entry which is preliminary data.</text>
</comment>
<comment type="similarity">
    <text evidence="2">Belongs to the CENP-C/MIF2 family.</text>
</comment>
<dbReference type="InterPro" id="IPR028386">
    <property type="entry name" value="CENP-C/Mif2/cnp3"/>
</dbReference>
<feature type="compositionally biased region" description="Basic residues" evidence="7">
    <location>
        <begin position="296"/>
        <end position="305"/>
    </location>
</feature>
<feature type="compositionally biased region" description="Polar residues" evidence="7">
    <location>
        <begin position="331"/>
        <end position="344"/>
    </location>
</feature>
<feature type="domain" description="Mif2 N-terminal" evidence="9">
    <location>
        <begin position="20"/>
        <end position="173"/>
    </location>
</feature>
<feature type="compositionally biased region" description="Acidic residues" evidence="7">
    <location>
        <begin position="77"/>
        <end position="93"/>
    </location>
</feature>
<dbReference type="SUPFAM" id="SSF51182">
    <property type="entry name" value="RmlC-like cupins"/>
    <property type="match status" value="1"/>
</dbReference>
<evidence type="ECO:0000259" key="8">
    <source>
        <dbReference type="Pfam" id="PF11699"/>
    </source>
</evidence>
<feature type="compositionally biased region" description="Basic and acidic residues" evidence="7">
    <location>
        <begin position="365"/>
        <end position="374"/>
    </location>
</feature>
<dbReference type="Gene3D" id="2.60.120.10">
    <property type="entry name" value="Jelly Rolls"/>
    <property type="match status" value="1"/>
</dbReference>
<dbReference type="PANTHER" id="PTHR16684">
    <property type="entry name" value="CENTROMERE PROTEIN C"/>
    <property type="match status" value="1"/>
</dbReference>
<accession>A0A420Y4Y3</accession>
<feature type="compositionally biased region" description="Basic and acidic residues" evidence="7">
    <location>
        <begin position="155"/>
        <end position="192"/>
    </location>
</feature>
<dbReference type="InterPro" id="IPR025974">
    <property type="entry name" value="Mif2/CENP-C_cupin"/>
</dbReference>
<dbReference type="GO" id="GO:0051382">
    <property type="term" value="P:kinetochore assembly"/>
    <property type="evidence" value="ECO:0007669"/>
    <property type="project" value="InterPro"/>
</dbReference>
<evidence type="ECO:0000256" key="1">
    <source>
        <dbReference type="ARBA" id="ARBA00004123"/>
    </source>
</evidence>
<feature type="compositionally biased region" description="Acidic residues" evidence="7">
    <location>
        <begin position="271"/>
        <end position="286"/>
    </location>
</feature>
<evidence type="ECO:0000256" key="6">
    <source>
        <dbReference type="ARBA" id="ARBA00075033"/>
    </source>
</evidence>
<dbReference type="EMBL" id="QVQW01000049">
    <property type="protein sequence ID" value="RKU42949.1"/>
    <property type="molecule type" value="Genomic_DNA"/>
</dbReference>
<evidence type="ECO:0000256" key="2">
    <source>
        <dbReference type="ARBA" id="ARBA00010291"/>
    </source>
</evidence>
<proteinExistence type="inferred from homology"/>